<dbReference type="GO" id="GO:0000175">
    <property type="term" value="F:3'-5'-RNA exonuclease activity"/>
    <property type="evidence" value="ECO:0007669"/>
    <property type="project" value="InterPro"/>
</dbReference>
<dbReference type="AlphaFoldDB" id="A0A235F4F3"/>
<evidence type="ECO:0000313" key="5">
    <source>
        <dbReference type="EMBL" id="OYD56166.1"/>
    </source>
</evidence>
<proteinExistence type="predicted"/>
<evidence type="ECO:0000256" key="3">
    <source>
        <dbReference type="ARBA" id="ARBA00022839"/>
    </source>
</evidence>
<evidence type="ECO:0000313" key="6">
    <source>
        <dbReference type="Proteomes" id="UP000215059"/>
    </source>
</evidence>
<evidence type="ECO:0000256" key="2">
    <source>
        <dbReference type="ARBA" id="ARBA00022801"/>
    </source>
</evidence>
<reference evidence="5 6" key="1">
    <citation type="submission" date="2017-07" db="EMBL/GenBank/DDBJ databases">
        <title>Fictibacillus sp. nov. GDSW-R2A3 Genome sequencing and assembly.</title>
        <authorList>
            <person name="Mayilraj S."/>
        </authorList>
    </citation>
    <scope>NUCLEOTIDE SEQUENCE [LARGE SCALE GENOMIC DNA]</scope>
    <source>
        <strain evidence="5 6">GDSW-R2A3</strain>
    </source>
</reference>
<dbReference type="GO" id="GO:0003676">
    <property type="term" value="F:nucleic acid binding"/>
    <property type="evidence" value="ECO:0007669"/>
    <property type="project" value="InterPro"/>
</dbReference>
<evidence type="ECO:0000256" key="1">
    <source>
        <dbReference type="ARBA" id="ARBA00022722"/>
    </source>
</evidence>
<dbReference type="Pfam" id="PF00929">
    <property type="entry name" value="RNase_T"/>
    <property type="match status" value="1"/>
</dbReference>
<dbReference type="OrthoDB" id="159416at2"/>
<gene>
    <name evidence="5" type="ORF">CGZ90_18955</name>
</gene>
<dbReference type="RefSeq" id="WP_094254076.1">
    <property type="nucleotide sequence ID" value="NZ_JBHLXL010000001.1"/>
</dbReference>
<protein>
    <recommendedName>
        <fullName evidence="4">Exonuclease domain-containing protein</fullName>
    </recommendedName>
</protein>
<sequence length="215" mass="24759">MEYIIYDLEMTNRLSEIIEIGAVRITQTDEGLVDGDRFQTFIRPKADQLNSRITSLTGITNKDLLNAPSFEEAVRKFRKWIGTENYYLCSWGPEDKWALITDSAFHQTNPEWIINHNDLQFSFSMLHESEKGFRYGLTRALEKIGAEQEGNKHRALDDALNTAKIFKTMFQDITLVKNPESYLESKMFEPEKLVYQSKPEEAAASPFAALSKLFS</sequence>
<keyword evidence="6" id="KW-1185">Reference proteome</keyword>
<keyword evidence="1" id="KW-0540">Nuclease</keyword>
<accession>A0A235F4F3</accession>
<keyword evidence="3" id="KW-0269">Exonuclease</keyword>
<dbReference type="PANTHER" id="PTHR23044">
    <property type="entry name" value="3'-5' EXONUCLEASE ERI1-RELATED"/>
    <property type="match status" value="1"/>
</dbReference>
<keyword evidence="2" id="KW-0378">Hydrolase</keyword>
<dbReference type="InterPro" id="IPR051274">
    <property type="entry name" value="3-5_Exoribonuclease"/>
</dbReference>
<dbReference type="InterPro" id="IPR012337">
    <property type="entry name" value="RNaseH-like_sf"/>
</dbReference>
<dbReference type="EMBL" id="NOII01000039">
    <property type="protein sequence ID" value="OYD56166.1"/>
    <property type="molecule type" value="Genomic_DNA"/>
</dbReference>
<dbReference type="SMART" id="SM00479">
    <property type="entry name" value="EXOIII"/>
    <property type="match status" value="1"/>
</dbReference>
<dbReference type="InterPro" id="IPR047201">
    <property type="entry name" value="ERI-1_3'hExo-like"/>
</dbReference>
<dbReference type="InterPro" id="IPR036397">
    <property type="entry name" value="RNaseH_sf"/>
</dbReference>
<dbReference type="InterPro" id="IPR013520">
    <property type="entry name" value="Ribonucl_H"/>
</dbReference>
<dbReference type="Proteomes" id="UP000215059">
    <property type="component" value="Unassembled WGS sequence"/>
</dbReference>
<evidence type="ECO:0000259" key="4">
    <source>
        <dbReference type="SMART" id="SM00479"/>
    </source>
</evidence>
<dbReference type="Gene3D" id="3.30.420.10">
    <property type="entry name" value="Ribonuclease H-like superfamily/Ribonuclease H"/>
    <property type="match status" value="1"/>
</dbReference>
<dbReference type="SUPFAM" id="SSF53098">
    <property type="entry name" value="Ribonuclease H-like"/>
    <property type="match status" value="1"/>
</dbReference>
<organism evidence="5 6">
    <name type="scientific">Fictibacillus aquaticus</name>
    <dbReference type="NCBI Taxonomy" id="2021314"/>
    <lineage>
        <taxon>Bacteria</taxon>
        <taxon>Bacillati</taxon>
        <taxon>Bacillota</taxon>
        <taxon>Bacilli</taxon>
        <taxon>Bacillales</taxon>
        <taxon>Fictibacillaceae</taxon>
        <taxon>Fictibacillus</taxon>
    </lineage>
</organism>
<name>A0A235F4F3_9BACL</name>
<comment type="caution">
    <text evidence="5">The sequence shown here is derived from an EMBL/GenBank/DDBJ whole genome shotgun (WGS) entry which is preliminary data.</text>
</comment>
<feature type="domain" description="Exonuclease" evidence="4">
    <location>
        <begin position="2"/>
        <end position="175"/>
    </location>
</feature>
<dbReference type="PANTHER" id="PTHR23044:SF61">
    <property type="entry name" value="3'-5' EXORIBONUCLEASE 1-RELATED"/>
    <property type="match status" value="1"/>
</dbReference>
<dbReference type="CDD" id="cd06133">
    <property type="entry name" value="ERI-1_3'hExo_like"/>
    <property type="match status" value="1"/>
</dbReference>